<feature type="transmembrane region" description="Helical" evidence="8">
    <location>
        <begin position="75"/>
        <end position="95"/>
    </location>
</feature>
<gene>
    <name evidence="11" type="ORF">CIAN88_08685</name>
</gene>
<evidence type="ECO:0000313" key="12">
    <source>
        <dbReference type="Proteomes" id="UP000030008"/>
    </source>
</evidence>
<proteinExistence type="predicted"/>
<evidence type="ECO:0000256" key="6">
    <source>
        <dbReference type="ARBA" id="ARBA00022989"/>
    </source>
</evidence>
<evidence type="ECO:0000256" key="1">
    <source>
        <dbReference type="ARBA" id="ARBA00004651"/>
    </source>
</evidence>
<feature type="transmembrane region" description="Helical" evidence="8">
    <location>
        <begin position="174"/>
        <end position="194"/>
    </location>
</feature>
<feature type="transmembrane region" description="Helical" evidence="8">
    <location>
        <begin position="35"/>
        <end position="55"/>
    </location>
</feature>
<dbReference type="FunFam" id="3.40.50.300:FF:000287">
    <property type="entry name" value="Multidrug ABC transporter ATP-binding protein"/>
    <property type="match status" value="1"/>
</dbReference>
<comment type="subcellular location">
    <subcellularLocation>
        <location evidence="1">Cell membrane</location>
        <topology evidence="1">Multi-pass membrane protein</topology>
    </subcellularLocation>
</comment>
<evidence type="ECO:0000256" key="7">
    <source>
        <dbReference type="ARBA" id="ARBA00023136"/>
    </source>
</evidence>
<evidence type="ECO:0000256" key="2">
    <source>
        <dbReference type="ARBA" id="ARBA00022448"/>
    </source>
</evidence>
<keyword evidence="4" id="KW-0547">Nucleotide-binding</keyword>
<evidence type="ECO:0000256" key="3">
    <source>
        <dbReference type="ARBA" id="ARBA00022692"/>
    </source>
</evidence>
<dbReference type="SUPFAM" id="SSF52540">
    <property type="entry name" value="P-loop containing nucleoside triphosphate hydrolases"/>
    <property type="match status" value="1"/>
</dbReference>
<dbReference type="SMART" id="SM00382">
    <property type="entry name" value="AAA"/>
    <property type="match status" value="1"/>
</dbReference>
<dbReference type="PANTHER" id="PTHR43394:SF1">
    <property type="entry name" value="ATP-BINDING CASSETTE SUB-FAMILY B MEMBER 10, MITOCHONDRIAL"/>
    <property type="match status" value="1"/>
</dbReference>
<dbReference type="GO" id="GO:0016887">
    <property type="term" value="F:ATP hydrolysis activity"/>
    <property type="evidence" value="ECO:0007669"/>
    <property type="project" value="InterPro"/>
</dbReference>
<evidence type="ECO:0000313" key="11">
    <source>
        <dbReference type="EMBL" id="KGJ53488.1"/>
    </source>
</evidence>
<feature type="domain" description="ABC transmembrane type-1" evidence="10">
    <location>
        <begin position="38"/>
        <end position="319"/>
    </location>
</feature>
<reference evidence="11 12" key="1">
    <citation type="submission" date="2014-08" db="EMBL/GenBank/DDBJ databases">
        <title>Clostridium innocuum, an unnegligible vancomycin-resistant pathogen causing extra-intestinal infections.</title>
        <authorList>
            <person name="Feng Y."/>
            <person name="Chiu C.-H."/>
        </authorList>
    </citation>
    <scope>NUCLEOTIDE SEQUENCE [LARGE SCALE GENOMIC DNA]</scope>
    <source>
        <strain evidence="11 12">AN88</strain>
    </source>
</reference>
<dbReference type="SUPFAM" id="SSF90123">
    <property type="entry name" value="ABC transporter transmembrane region"/>
    <property type="match status" value="1"/>
</dbReference>
<keyword evidence="6 8" id="KW-1133">Transmembrane helix</keyword>
<keyword evidence="5 11" id="KW-0067">ATP-binding</keyword>
<dbReference type="Gene3D" id="3.40.50.300">
    <property type="entry name" value="P-loop containing nucleotide triphosphate hydrolases"/>
    <property type="match status" value="1"/>
</dbReference>
<dbReference type="InterPro" id="IPR036640">
    <property type="entry name" value="ABC1_TM_sf"/>
</dbReference>
<evidence type="ECO:0000256" key="4">
    <source>
        <dbReference type="ARBA" id="ARBA00022741"/>
    </source>
</evidence>
<dbReference type="GO" id="GO:0005524">
    <property type="term" value="F:ATP binding"/>
    <property type="evidence" value="ECO:0007669"/>
    <property type="project" value="UniProtKB-KW"/>
</dbReference>
<dbReference type="PROSITE" id="PS50929">
    <property type="entry name" value="ABC_TM1F"/>
    <property type="match status" value="1"/>
</dbReference>
<dbReference type="CDD" id="cd03254">
    <property type="entry name" value="ABCC_Glucan_exporter_like"/>
    <property type="match status" value="1"/>
</dbReference>
<dbReference type="GO" id="GO:0015421">
    <property type="term" value="F:ABC-type oligopeptide transporter activity"/>
    <property type="evidence" value="ECO:0007669"/>
    <property type="project" value="TreeGrafter"/>
</dbReference>
<feature type="domain" description="ABC transporter" evidence="9">
    <location>
        <begin position="365"/>
        <end position="599"/>
    </location>
</feature>
<dbReference type="AlphaFoldDB" id="A0A099I9D9"/>
<keyword evidence="3 8" id="KW-0812">Transmembrane</keyword>
<comment type="caution">
    <text evidence="11">The sequence shown here is derived from an EMBL/GenBank/DDBJ whole genome shotgun (WGS) entry which is preliminary data.</text>
</comment>
<organism evidence="11 12">
    <name type="scientific">Clostridium innocuum</name>
    <dbReference type="NCBI Taxonomy" id="1522"/>
    <lineage>
        <taxon>Bacteria</taxon>
        <taxon>Bacillati</taxon>
        <taxon>Bacillota</taxon>
        <taxon>Clostridia</taxon>
        <taxon>Eubacteriales</taxon>
        <taxon>Clostridiaceae</taxon>
        <taxon>Clostridium</taxon>
    </lineage>
</organism>
<feature type="transmembrane region" description="Helical" evidence="8">
    <location>
        <begin position="148"/>
        <end position="168"/>
    </location>
</feature>
<evidence type="ECO:0000259" key="9">
    <source>
        <dbReference type="PROSITE" id="PS50893"/>
    </source>
</evidence>
<evidence type="ECO:0000256" key="8">
    <source>
        <dbReference type="SAM" id="Phobius"/>
    </source>
</evidence>
<dbReference type="InterPro" id="IPR039421">
    <property type="entry name" value="Type_1_exporter"/>
</dbReference>
<evidence type="ECO:0000256" key="5">
    <source>
        <dbReference type="ARBA" id="ARBA00022840"/>
    </source>
</evidence>
<dbReference type="InterPro" id="IPR003593">
    <property type="entry name" value="AAA+_ATPase"/>
</dbReference>
<evidence type="ECO:0000259" key="10">
    <source>
        <dbReference type="PROSITE" id="PS50929"/>
    </source>
</evidence>
<dbReference type="InterPro" id="IPR027417">
    <property type="entry name" value="P-loop_NTPase"/>
</dbReference>
<dbReference type="CDD" id="cd18540">
    <property type="entry name" value="ABC_6TM_exporter_like"/>
    <property type="match status" value="1"/>
</dbReference>
<dbReference type="RefSeq" id="WP_044905039.1">
    <property type="nucleotide sequence ID" value="NZ_JQIF01000039.1"/>
</dbReference>
<keyword evidence="2" id="KW-0813">Transport</keyword>
<name>A0A099I9D9_CLOIN</name>
<dbReference type="InterPro" id="IPR011527">
    <property type="entry name" value="ABC1_TM_dom"/>
</dbReference>
<sequence length="611" mass="70076">MAQRIMKEQEFESDVFDRGTWRKVFQLLWEHKKSVIPLIFFNTILAVTDVIMPLLNRYALNTYVDDQTGADTLPVFILVYVGMILAQCLLVYLFFRLAARVESDFGKNLREKCFRKLQEQTFSYFDRTANGWLMARITSDTARLAETLAWAFVDVVWGIFVMLGISVVMLLVNWQMALCVLVVVPLLWFVSLYFQRRILSAQRQSRKANSRITASFAEGINGAKTTKTLGIEQQNYNEFQKKTDDMKRYSMRALRINAIFQPIVYLLSAVVIALLLYVGGEQVLLKTIQFGTLAMFINYAQLFFDPLKQIARVLAEIQMAQASAERVVALLEEEIEITDYPDVIERYGTLLKEHTDAYEPLYGDVVFDHVNFYYYENEPVLRDFCLQVKKGQTVALVGETGSGKSTIVNLLCRFYEPCSGRILMDGKNLRERSVGWLHSHIGYVLQTPNLFSGTIRDNIRYGRRDASDEEVEQVARLIQAHDFISRMEKGYDTEVGEGGDRLSTGQKQLISFARAMLCDPAIVILDEATSSIDTESEKAIQYAMDQLLHGRTSFVVAHRLSTIVSADIIVVLQHGVIIEQGTHEELMAKQGYYYELFTSQYRQERIQRCME</sequence>
<dbReference type="Pfam" id="PF00005">
    <property type="entry name" value="ABC_tran"/>
    <property type="match status" value="1"/>
</dbReference>
<feature type="transmembrane region" description="Helical" evidence="8">
    <location>
        <begin position="256"/>
        <end position="277"/>
    </location>
</feature>
<dbReference type="GO" id="GO:0005886">
    <property type="term" value="C:plasma membrane"/>
    <property type="evidence" value="ECO:0007669"/>
    <property type="project" value="UniProtKB-SubCell"/>
</dbReference>
<dbReference type="Proteomes" id="UP000030008">
    <property type="component" value="Unassembled WGS sequence"/>
</dbReference>
<dbReference type="Gene3D" id="1.20.1560.10">
    <property type="entry name" value="ABC transporter type 1, transmembrane domain"/>
    <property type="match status" value="1"/>
</dbReference>
<dbReference type="InterPro" id="IPR003439">
    <property type="entry name" value="ABC_transporter-like_ATP-bd"/>
</dbReference>
<dbReference type="PROSITE" id="PS50893">
    <property type="entry name" value="ABC_TRANSPORTER_2"/>
    <property type="match status" value="1"/>
</dbReference>
<dbReference type="PANTHER" id="PTHR43394">
    <property type="entry name" value="ATP-DEPENDENT PERMEASE MDL1, MITOCHONDRIAL"/>
    <property type="match status" value="1"/>
</dbReference>
<dbReference type="EMBL" id="JQIF01000039">
    <property type="protein sequence ID" value="KGJ53488.1"/>
    <property type="molecule type" value="Genomic_DNA"/>
</dbReference>
<dbReference type="Pfam" id="PF00664">
    <property type="entry name" value="ABC_membrane"/>
    <property type="match status" value="1"/>
</dbReference>
<keyword evidence="7 8" id="KW-0472">Membrane</keyword>
<protein>
    <submittedName>
        <fullName evidence="11">ABC transporter ATP-binding protein</fullName>
    </submittedName>
</protein>
<accession>A0A099I9D9</accession>